<sequence length="158" mass="17840">MVDWDLLFIATLAEEEEANGGCLPSPRRASYPPSVASAPAAYRRMPKHLEAFSRLPIQQPQAYRSVYCYLPPKILSRTDADNGRRPEASLRVRPASTDRGFPSSPRRRGRRSRRCRKLCLPRRPCNLLPLGAAAMRFSRNDVSQHGDFPCLSHRARAP</sequence>
<comment type="caution">
    <text evidence="2">The sequence shown here is derived from an EMBL/GenBank/DDBJ whole genome shotgun (WGS) entry which is preliminary data.</text>
</comment>
<keyword evidence="3" id="KW-1185">Reference proteome</keyword>
<dbReference type="EMBL" id="BGZK01000604">
    <property type="protein sequence ID" value="GBP52495.1"/>
    <property type="molecule type" value="Genomic_DNA"/>
</dbReference>
<dbReference type="Proteomes" id="UP000299102">
    <property type="component" value="Unassembled WGS sequence"/>
</dbReference>
<feature type="region of interest" description="Disordered" evidence="1">
    <location>
        <begin position="76"/>
        <end position="113"/>
    </location>
</feature>
<feature type="compositionally biased region" description="Basic and acidic residues" evidence="1">
    <location>
        <begin position="76"/>
        <end position="90"/>
    </location>
</feature>
<dbReference type="AlphaFoldDB" id="A0A4C1WQU8"/>
<evidence type="ECO:0000313" key="2">
    <source>
        <dbReference type="EMBL" id="GBP52495.1"/>
    </source>
</evidence>
<evidence type="ECO:0000256" key="1">
    <source>
        <dbReference type="SAM" id="MobiDB-lite"/>
    </source>
</evidence>
<organism evidence="2 3">
    <name type="scientific">Eumeta variegata</name>
    <name type="common">Bagworm moth</name>
    <name type="synonym">Eumeta japonica</name>
    <dbReference type="NCBI Taxonomy" id="151549"/>
    <lineage>
        <taxon>Eukaryota</taxon>
        <taxon>Metazoa</taxon>
        <taxon>Ecdysozoa</taxon>
        <taxon>Arthropoda</taxon>
        <taxon>Hexapoda</taxon>
        <taxon>Insecta</taxon>
        <taxon>Pterygota</taxon>
        <taxon>Neoptera</taxon>
        <taxon>Endopterygota</taxon>
        <taxon>Lepidoptera</taxon>
        <taxon>Glossata</taxon>
        <taxon>Ditrysia</taxon>
        <taxon>Tineoidea</taxon>
        <taxon>Psychidae</taxon>
        <taxon>Oiketicinae</taxon>
        <taxon>Eumeta</taxon>
    </lineage>
</organism>
<reference evidence="2 3" key="1">
    <citation type="journal article" date="2019" name="Commun. Biol.">
        <title>The bagworm genome reveals a unique fibroin gene that provides high tensile strength.</title>
        <authorList>
            <person name="Kono N."/>
            <person name="Nakamura H."/>
            <person name="Ohtoshi R."/>
            <person name="Tomita M."/>
            <person name="Numata K."/>
            <person name="Arakawa K."/>
        </authorList>
    </citation>
    <scope>NUCLEOTIDE SEQUENCE [LARGE SCALE GENOMIC DNA]</scope>
</reference>
<evidence type="ECO:0000313" key="3">
    <source>
        <dbReference type="Proteomes" id="UP000299102"/>
    </source>
</evidence>
<proteinExistence type="predicted"/>
<protein>
    <submittedName>
        <fullName evidence="2">Uncharacterized protein</fullName>
    </submittedName>
</protein>
<gene>
    <name evidence="2" type="ORF">EVAR_32051_1</name>
</gene>
<accession>A0A4C1WQU8</accession>
<name>A0A4C1WQU8_EUMVA</name>